<feature type="chain" id="PRO_5014621234" evidence="1">
    <location>
        <begin position="19"/>
        <end position="98"/>
    </location>
</feature>
<proteinExistence type="predicted"/>
<organism evidence="2">
    <name type="scientific">Fagus sylvatica</name>
    <name type="common">Beechnut</name>
    <dbReference type="NCBI Taxonomy" id="28930"/>
    <lineage>
        <taxon>Eukaryota</taxon>
        <taxon>Viridiplantae</taxon>
        <taxon>Streptophyta</taxon>
        <taxon>Embryophyta</taxon>
        <taxon>Tracheophyta</taxon>
        <taxon>Spermatophyta</taxon>
        <taxon>Magnoliopsida</taxon>
        <taxon>eudicotyledons</taxon>
        <taxon>Gunneridae</taxon>
        <taxon>Pentapetalae</taxon>
        <taxon>rosids</taxon>
        <taxon>fabids</taxon>
        <taxon>Fagales</taxon>
        <taxon>Fagaceae</taxon>
        <taxon>Fagus</taxon>
    </lineage>
</organism>
<accession>A0A2N9IKN0</accession>
<evidence type="ECO:0000256" key="1">
    <source>
        <dbReference type="SAM" id="SignalP"/>
    </source>
</evidence>
<feature type="signal peptide" evidence="1">
    <location>
        <begin position="1"/>
        <end position="18"/>
    </location>
</feature>
<keyword evidence="1" id="KW-0732">Signal</keyword>
<name>A0A2N9IKN0_FAGSY</name>
<reference evidence="2" key="1">
    <citation type="submission" date="2018-02" db="EMBL/GenBank/DDBJ databases">
        <authorList>
            <person name="Cohen D.B."/>
            <person name="Kent A.D."/>
        </authorList>
    </citation>
    <scope>NUCLEOTIDE SEQUENCE</scope>
</reference>
<dbReference type="EMBL" id="OIVN01005979">
    <property type="protein sequence ID" value="SPD24680.1"/>
    <property type="molecule type" value="Genomic_DNA"/>
</dbReference>
<gene>
    <name evidence="2" type="ORF">FSB_LOCUS52562</name>
</gene>
<evidence type="ECO:0000313" key="2">
    <source>
        <dbReference type="EMBL" id="SPD24680.1"/>
    </source>
</evidence>
<sequence length="98" mass="10239">MVLSLWSSQIGGWTVVCSVCVLCTDLRTPMEKKSKSGNDAKGRLASALAEVGSGGGGDGMVLTSVDGIDDHLPVVSVEVGGMGEDVFGFFKTYLRLLK</sequence>
<protein>
    <submittedName>
        <fullName evidence="2">Uncharacterized protein</fullName>
    </submittedName>
</protein>
<dbReference type="AlphaFoldDB" id="A0A2N9IKN0"/>